<protein>
    <submittedName>
        <fullName evidence="1">Uncharacterized protein</fullName>
    </submittedName>
</protein>
<evidence type="ECO:0000313" key="1">
    <source>
        <dbReference type="EMBL" id="KAK2627736.1"/>
    </source>
</evidence>
<comment type="caution">
    <text evidence="1">The sequence shown here is derived from an EMBL/GenBank/DDBJ whole genome shotgun (WGS) entry which is preliminary data.</text>
</comment>
<evidence type="ECO:0000313" key="2">
    <source>
        <dbReference type="Proteomes" id="UP001285354"/>
    </source>
</evidence>
<gene>
    <name evidence="1" type="ORF">QTJ16_002382</name>
</gene>
<keyword evidence="2" id="KW-1185">Reference proteome</keyword>
<reference evidence="1" key="1">
    <citation type="submission" date="2023-06" db="EMBL/GenBank/DDBJ databases">
        <title>Draft genome of Marssonina rosae.</title>
        <authorList>
            <person name="Cheng Q."/>
        </authorList>
    </citation>
    <scope>NUCLEOTIDE SEQUENCE</scope>
    <source>
        <strain evidence="1">R4</strain>
    </source>
</reference>
<proteinExistence type="predicted"/>
<dbReference type="Proteomes" id="UP001285354">
    <property type="component" value="Unassembled WGS sequence"/>
</dbReference>
<dbReference type="AlphaFoldDB" id="A0AAD9WFX7"/>
<accession>A0AAD9WFX7</accession>
<organism evidence="1 2">
    <name type="scientific">Diplocarpon rosae</name>
    <dbReference type="NCBI Taxonomy" id="946125"/>
    <lineage>
        <taxon>Eukaryota</taxon>
        <taxon>Fungi</taxon>
        <taxon>Dikarya</taxon>
        <taxon>Ascomycota</taxon>
        <taxon>Pezizomycotina</taxon>
        <taxon>Leotiomycetes</taxon>
        <taxon>Helotiales</taxon>
        <taxon>Drepanopezizaceae</taxon>
        <taxon>Diplocarpon</taxon>
    </lineage>
</organism>
<dbReference type="EMBL" id="JAUBYV010000003">
    <property type="protein sequence ID" value="KAK2627736.1"/>
    <property type="molecule type" value="Genomic_DNA"/>
</dbReference>
<sequence>MLTSHICFDALPSFAAVEIRGPRAKRKVTPTSANFQLCLSKSEELRLCPFDDDTSTGAQVTLILPRPL</sequence>
<name>A0AAD9WFX7_9HELO</name>